<dbReference type="Proteomes" id="UP000067625">
    <property type="component" value="Chromosome"/>
</dbReference>
<feature type="compositionally biased region" description="Basic and acidic residues" evidence="1">
    <location>
        <begin position="1"/>
        <end position="24"/>
    </location>
</feature>
<evidence type="ECO:0000256" key="2">
    <source>
        <dbReference type="SAM" id="Phobius"/>
    </source>
</evidence>
<feature type="region of interest" description="Disordered" evidence="1">
    <location>
        <begin position="1"/>
        <end position="50"/>
    </location>
</feature>
<protein>
    <recommendedName>
        <fullName evidence="5">DUF4190 domain-containing protein</fullName>
    </recommendedName>
</protein>
<dbReference type="EMBL" id="CP012600">
    <property type="protein sequence ID" value="ALC81642.1"/>
    <property type="molecule type" value="Genomic_DNA"/>
</dbReference>
<feature type="transmembrane region" description="Helical" evidence="2">
    <location>
        <begin position="96"/>
        <end position="117"/>
    </location>
</feature>
<reference evidence="4" key="1">
    <citation type="submission" date="2015-08" db="EMBL/GenBank/DDBJ databases">
        <title>Genome sequencing project for genomic taxonomy and phylogenomics of Bacillus-like bacteria.</title>
        <authorList>
            <person name="Liu B."/>
            <person name="Wang J."/>
            <person name="Zhu Y."/>
            <person name="Liu G."/>
            <person name="Chen Q."/>
            <person name="Chen Z."/>
            <person name="Lan J."/>
            <person name="Che J."/>
            <person name="Ge C."/>
            <person name="Shi H."/>
            <person name="Pan Z."/>
            <person name="Liu X."/>
        </authorList>
    </citation>
    <scope>NUCLEOTIDE SEQUENCE [LARGE SCALE GENOMIC DNA]</scope>
    <source>
        <strain evidence="4">FJAT-4402</strain>
    </source>
</reference>
<gene>
    <name evidence="3" type="ORF">AM592_08510</name>
</gene>
<organism evidence="3 4">
    <name type="scientific">Bacillus gobiensis</name>
    <dbReference type="NCBI Taxonomy" id="1441095"/>
    <lineage>
        <taxon>Bacteria</taxon>
        <taxon>Bacillati</taxon>
        <taxon>Bacillota</taxon>
        <taxon>Bacilli</taxon>
        <taxon>Bacillales</taxon>
        <taxon>Bacillaceae</taxon>
        <taxon>Bacillus</taxon>
    </lineage>
</organism>
<keyword evidence="2" id="KW-1133">Transmembrane helix</keyword>
<keyword evidence="2" id="KW-0472">Membrane</keyword>
<dbReference type="STRING" id="1441095.AM592_08510"/>
<name>A0A0M3R9L4_9BACI</name>
<proteinExistence type="predicted"/>
<keyword evidence="2" id="KW-0812">Transmembrane</keyword>
<feature type="compositionally biased region" description="Basic and acidic residues" evidence="1">
    <location>
        <begin position="33"/>
        <end position="50"/>
    </location>
</feature>
<dbReference type="PANTHER" id="PTHR40040">
    <property type="entry name" value="SMALL HYDROPHOBIC PROTEIN-RELATED"/>
    <property type="match status" value="1"/>
</dbReference>
<evidence type="ECO:0000313" key="3">
    <source>
        <dbReference type="EMBL" id="ALC81642.1"/>
    </source>
</evidence>
<dbReference type="PANTHER" id="PTHR40040:SF1">
    <property type="entry name" value="MEMBRANE PROTEIN"/>
    <property type="match status" value="1"/>
</dbReference>
<sequence length="118" mass="13136">MDQEKNHNRFENRDEPDVNRRNFDEETAAELTEPYRAKNDSDRRNDVEDANRDNAGWIGYAALAISIISLFIFPVLLGIVGIIVGFIARRRGAGALGAWAIGIGVVSLLIGIFITPFF</sequence>
<feature type="transmembrane region" description="Helical" evidence="2">
    <location>
        <begin position="57"/>
        <end position="84"/>
    </location>
</feature>
<keyword evidence="4" id="KW-1185">Reference proteome</keyword>
<evidence type="ECO:0000256" key="1">
    <source>
        <dbReference type="SAM" id="MobiDB-lite"/>
    </source>
</evidence>
<evidence type="ECO:0000313" key="4">
    <source>
        <dbReference type="Proteomes" id="UP000067625"/>
    </source>
</evidence>
<dbReference type="PATRIC" id="fig|1441095.3.peg.1870"/>
<accession>A0A0M3R9L4</accession>
<dbReference type="RefSeq" id="WP_053603402.1">
    <property type="nucleotide sequence ID" value="NZ_CP012600.1"/>
</dbReference>
<reference evidence="3 4" key="2">
    <citation type="journal article" date="2016" name="Int. J. Syst. Evol. Microbiol.">
        <title>Bacillus gobiensis sp. nov., isolated from a soil sample.</title>
        <authorList>
            <person name="Liu B."/>
            <person name="Liu G.H."/>
            <person name="Cetin S."/>
            <person name="Schumann P."/>
            <person name="Pan Z.Z."/>
            <person name="Chen Q.Q."/>
        </authorList>
    </citation>
    <scope>NUCLEOTIDE SEQUENCE [LARGE SCALE GENOMIC DNA]</scope>
    <source>
        <strain evidence="3 4">FJAT-4402</strain>
    </source>
</reference>
<evidence type="ECO:0008006" key="5">
    <source>
        <dbReference type="Google" id="ProtNLM"/>
    </source>
</evidence>
<dbReference type="InterPro" id="IPR055338">
    <property type="entry name" value="YqfX-like"/>
</dbReference>
<dbReference type="AlphaFoldDB" id="A0A0M3R9L4"/>